<dbReference type="CDD" id="cd12797">
    <property type="entry name" value="M23_peptidase"/>
    <property type="match status" value="1"/>
</dbReference>
<feature type="chain" id="PRO_5046179122" description="M23ase beta-sheet core domain-containing protein" evidence="2">
    <location>
        <begin position="23"/>
        <end position="206"/>
    </location>
</feature>
<dbReference type="InterPro" id="IPR011055">
    <property type="entry name" value="Dup_hybrid_motif"/>
</dbReference>
<dbReference type="PANTHER" id="PTHR21666:SF289">
    <property type="entry name" value="L-ALA--D-GLU ENDOPEPTIDASE"/>
    <property type="match status" value="1"/>
</dbReference>
<feature type="domain" description="M23ase beta-sheet core" evidence="3">
    <location>
        <begin position="90"/>
        <end position="187"/>
    </location>
</feature>
<comment type="caution">
    <text evidence="4">The sequence shown here is derived from an EMBL/GenBank/DDBJ whole genome shotgun (WGS) entry which is preliminary data.</text>
</comment>
<dbReference type="InterPro" id="IPR016047">
    <property type="entry name" value="M23ase_b-sheet_dom"/>
</dbReference>
<keyword evidence="5" id="KW-1185">Reference proteome</keyword>
<evidence type="ECO:0000259" key="3">
    <source>
        <dbReference type="Pfam" id="PF01551"/>
    </source>
</evidence>
<dbReference type="PANTHER" id="PTHR21666">
    <property type="entry name" value="PEPTIDASE-RELATED"/>
    <property type="match status" value="1"/>
</dbReference>
<evidence type="ECO:0000256" key="1">
    <source>
        <dbReference type="ARBA" id="ARBA00022729"/>
    </source>
</evidence>
<evidence type="ECO:0000256" key="2">
    <source>
        <dbReference type="SAM" id="SignalP"/>
    </source>
</evidence>
<keyword evidence="1 2" id="KW-0732">Signal</keyword>
<dbReference type="SUPFAM" id="SSF51261">
    <property type="entry name" value="Duplicated hybrid motif"/>
    <property type="match status" value="1"/>
</dbReference>
<accession>A0ABP9E3A8</accession>
<reference evidence="5" key="1">
    <citation type="journal article" date="2019" name="Int. J. Syst. Evol. Microbiol.">
        <title>The Global Catalogue of Microorganisms (GCM) 10K type strain sequencing project: providing services to taxonomists for standard genome sequencing and annotation.</title>
        <authorList>
            <consortium name="The Broad Institute Genomics Platform"/>
            <consortium name="The Broad Institute Genome Sequencing Center for Infectious Disease"/>
            <person name="Wu L."/>
            <person name="Ma J."/>
        </authorList>
    </citation>
    <scope>NUCLEOTIDE SEQUENCE [LARGE SCALE GENOMIC DNA]</scope>
    <source>
        <strain evidence="5">JCM 13006</strain>
    </source>
</reference>
<dbReference type="InterPro" id="IPR050570">
    <property type="entry name" value="Cell_wall_metabolism_enzyme"/>
</dbReference>
<evidence type="ECO:0000313" key="4">
    <source>
        <dbReference type="EMBL" id="GAA4866209.1"/>
    </source>
</evidence>
<dbReference type="EMBL" id="BAABIS010000001">
    <property type="protein sequence ID" value="GAA4866209.1"/>
    <property type="molecule type" value="Genomic_DNA"/>
</dbReference>
<proteinExistence type="predicted"/>
<name>A0ABP9E3A8_9ACTN</name>
<gene>
    <name evidence="4" type="ORF">GCM10023235_50770</name>
</gene>
<organism evidence="4 5">
    <name type="scientific">Kitasatospora terrestris</name>
    <dbReference type="NCBI Taxonomy" id="258051"/>
    <lineage>
        <taxon>Bacteria</taxon>
        <taxon>Bacillati</taxon>
        <taxon>Actinomycetota</taxon>
        <taxon>Actinomycetes</taxon>
        <taxon>Kitasatosporales</taxon>
        <taxon>Streptomycetaceae</taxon>
        <taxon>Kitasatospora</taxon>
    </lineage>
</organism>
<protein>
    <recommendedName>
        <fullName evidence="3">M23ase beta-sheet core domain-containing protein</fullName>
    </recommendedName>
</protein>
<dbReference type="Proteomes" id="UP001501752">
    <property type="component" value="Unassembled WGS sequence"/>
</dbReference>
<feature type="signal peptide" evidence="2">
    <location>
        <begin position="1"/>
        <end position="22"/>
    </location>
</feature>
<sequence length="206" mass="20167">MVRLAFVVGLALLGAMTGGPMGSVGSVSPVGSAVELVPAGSVVVGSGPVPTGGGPVPTGGGPGAGRAWPVGGRDGLRQRFDAPPVRWAPGHRGVDLAASEGATVRAAAPGVVTFSGMVAGRPVVTVTHPGSGSPPLRTTYLPVAGSVAVGTSVAAGRPIGTVATGTGHCATGCLHWGLLRGDRYLDPLALFGVGRARLLPLGHDLR</sequence>
<dbReference type="Pfam" id="PF01551">
    <property type="entry name" value="Peptidase_M23"/>
    <property type="match status" value="1"/>
</dbReference>
<evidence type="ECO:0000313" key="5">
    <source>
        <dbReference type="Proteomes" id="UP001501752"/>
    </source>
</evidence>
<dbReference type="Gene3D" id="2.70.70.10">
    <property type="entry name" value="Glucose Permease (Domain IIA)"/>
    <property type="match status" value="1"/>
</dbReference>